<dbReference type="PANTHER" id="PTHR43464">
    <property type="entry name" value="METHYLTRANSFERASE"/>
    <property type="match status" value="1"/>
</dbReference>
<dbReference type="CDD" id="cd02440">
    <property type="entry name" value="AdoMet_MTases"/>
    <property type="match status" value="1"/>
</dbReference>
<dbReference type="EMBL" id="JBHSFK010000046">
    <property type="protein sequence ID" value="MFC4506708.1"/>
    <property type="molecule type" value="Genomic_DNA"/>
</dbReference>
<keyword evidence="2" id="KW-0808">Transferase</keyword>
<dbReference type="SUPFAM" id="SSF53335">
    <property type="entry name" value="S-adenosyl-L-methionine-dependent methyltransferases"/>
    <property type="match status" value="1"/>
</dbReference>
<proteinExistence type="predicted"/>
<dbReference type="Proteomes" id="UP001595839">
    <property type="component" value="Unassembled WGS sequence"/>
</dbReference>
<dbReference type="Gene3D" id="3.40.50.150">
    <property type="entry name" value="Vaccinia Virus protein VP39"/>
    <property type="match status" value="1"/>
</dbReference>
<dbReference type="Pfam" id="PF13489">
    <property type="entry name" value="Methyltransf_23"/>
    <property type="match status" value="1"/>
</dbReference>
<dbReference type="GO" id="GO:0008168">
    <property type="term" value="F:methyltransferase activity"/>
    <property type="evidence" value="ECO:0007669"/>
    <property type="project" value="UniProtKB-KW"/>
</dbReference>
<accession>A0ABV9B362</accession>
<dbReference type="PANTHER" id="PTHR43464:SF19">
    <property type="entry name" value="UBIQUINONE BIOSYNTHESIS O-METHYLTRANSFERASE, MITOCHONDRIAL"/>
    <property type="match status" value="1"/>
</dbReference>
<keyword evidence="5" id="KW-1185">Reference proteome</keyword>
<keyword evidence="3" id="KW-0949">S-adenosyl-L-methionine</keyword>
<reference evidence="5" key="1">
    <citation type="journal article" date="2019" name="Int. J. Syst. Evol. Microbiol.">
        <title>The Global Catalogue of Microorganisms (GCM) 10K type strain sequencing project: providing services to taxonomists for standard genome sequencing and annotation.</title>
        <authorList>
            <consortium name="The Broad Institute Genomics Platform"/>
            <consortium name="The Broad Institute Genome Sequencing Center for Infectious Disease"/>
            <person name="Wu L."/>
            <person name="Ma J."/>
        </authorList>
    </citation>
    <scope>NUCLEOTIDE SEQUENCE [LARGE SCALE GENOMIC DNA]</scope>
    <source>
        <strain evidence="5">CGMCC 4.7177</strain>
    </source>
</reference>
<dbReference type="GO" id="GO:0032259">
    <property type="term" value="P:methylation"/>
    <property type="evidence" value="ECO:0007669"/>
    <property type="project" value="UniProtKB-KW"/>
</dbReference>
<evidence type="ECO:0000313" key="5">
    <source>
        <dbReference type="Proteomes" id="UP001595839"/>
    </source>
</evidence>
<evidence type="ECO:0000256" key="1">
    <source>
        <dbReference type="ARBA" id="ARBA00022603"/>
    </source>
</evidence>
<sequence>MPASPTPLTALVPPVDAAVTAAVRARQTLVAAAPGDRLPVPAGWPVVAATEAVVLRAAPGRDPQALSAELGRGGRTARCYLDRIVLTAPNGAGCSALVPALYDVLGEAYDLLVDAERNIAAAEWALHTVAEVAGRPPQAVLDVGCGSGLSLRASNRPPSLTGWDPSPAMRRLAAAAGMHVIPALTSPPGEAWDAALACYVLHLPGAADTAAHAVRLLRPGGVLVGNLHRTADPAALPAACARHRIRCRTVSRHPLHGDLIVLSSLPTDSGAA</sequence>
<organism evidence="4 5">
    <name type="scientific">Streptomyces vulcanius</name>
    <dbReference type="NCBI Taxonomy" id="1441876"/>
    <lineage>
        <taxon>Bacteria</taxon>
        <taxon>Bacillati</taxon>
        <taxon>Actinomycetota</taxon>
        <taxon>Actinomycetes</taxon>
        <taxon>Kitasatosporales</taxon>
        <taxon>Streptomycetaceae</taxon>
        <taxon>Streptomyces</taxon>
    </lineage>
</organism>
<keyword evidence="1 4" id="KW-0489">Methyltransferase</keyword>
<evidence type="ECO:0000313" key="4">
    <source>
        <dbReference type="EMBL" id="MFC4506708.1"/>
    </source>
</evidence>
<evidence type="ECO:0000256" key="2">
    <source>
        <dbReference type="ARBA" id="ARBA00022679"/>
    </source>
</evidence>
<comment type="caution">
    <text evidence="4">The sequence shown here is derived from an EMBL/GenBank/DDBJ whole genome shotgun (WGS) entry which is preliminary data.</text>
</comment>
<protein>
    <submittedName>
        <fullName evidence="4">Class I SAM-dependent DNA methyltransferase</fullName>
    </submittedName>
</protein>
<gene>
    <name evidence="4" type="ORF">ACFPIH_45915</name>
</gene>
<evidence type="ECO:0000256" key="3">
    <source>
        <dbReference type="ARBA" id="ARBA00022691"/>
    </source>
</evidence>
<name>A0ABV9B362_9ACTN</name>
<dbReference type="InterPro" id="IPR029063">
    <property type="entry name" value="SAM-dependent_MTases_sf"/>
</dbReference>
<dbReference type="RefSeq" id="WP_381184990.1">
    <property type="nucleotide sequence ID" value="NZ_JBHSFK010000046.1"/>
</dbReference>